<feature type="transmembrane region" description="Helical" evidence="1">
    <location>
        <begin position="157"/>
        <end position="177"/>
    </location>
</feature>
<evidence type="ECO:0000313" key="3">
    <source>
        <dbReference type="Proteomes" id="UP000078542"/>
    </source>
</evidence>
<proteinExistence type="predicted"/>
<dbReference type="EMBL" id="KQ977574">
    <property type="protein sequence ID" value="KYN01851.1"/>
    <property type="molecule type" value="Genomic_DNA"/>
</dbReference>
<protein>
    <submittedName>
        <fullName evidence="2">Uncharacterized protein</fullName>
    </submittedName>
</protein>
<dbReference type="AlphaFoldDB" id="A0A195CM92"/>
<evidence type="ECO:0000313" key="2">
    <source>
        <dbReference type="EMBL" id="KYN01851.1"/>
    </source>
</evidence>
<keyword evidence="1" id="KW-1133">Transmembrane helix</keyword>
<gene>
    <name evidence="2" type="ORF">ALC62_07323</name>
</gene>
<evidence type="ECO:0000256" key="1">
    <source>
        <dbReference type="SAM" id="Phobius"/>
    </source>
</evidence>
<keyword evidence="3" id="KW-1185">Reference proteome</keyword>
<accession>A0A195CM92</accession>
<keyword evidence="1" id="KW-0472">Membrane</keyword>
<keyword evidence="1" id="KW-0812">Transmembrane</keyword>
<sequence length="330" mass="37958">MKIHANHSDLEIFQFLKIARSFVHKVCRELEASDDNVESVAKKHEARSDRVRTSRFVQQVQGIIDDDPLKSIRAIPRDLQVSECIISRNVNEDIRHNSYVMREGQFMSAQTREQRFIRAQRLLNKSKHPEIPDMLWFYSDEKNVDQDRKINRRNDRWAMACTHVSYLGGFISALVLGRKYMGKSMGMRFRGGTTRRKGVNTFIKLFLSCAQISTPDMTFVEFGRGPLLPPKVDRVMWLSTRNSRLTLLDPIAAPSRDETLLAHGFYPSLDECGEPRHDAEEETGEMNKRKKERAAERAICIGMQASALSALRSRASVHTRIVCVRHVRNA</sequence>
<dbReference type="Proteomes" id="UP000078542">
    <property type="component" value="Unassembled WGS sequence"/>
</dbReference>
<organism evidence="2 3">
    <name type="scientific">Cyphomyrmex costatus</name>
    <dbReference type="NCBI Taxonomy" id="456900"/>
    <lineage>
        <taxon>Eukaryota</taxon>
        <taxon>Metazoa</taxon>
        <taxon>Ecdysozoa</taxon>
        <taxon>Arthropoda</taxon>
        <taxon>Hexapoda</taxon>
        <taxon>Insecta</taxon>
        <taxon>Pterygota</taxon>
        <taxon>Neoptera</taxon>
        <taxon>Endopterygota</taxon>
        <taxon>Hymenoptera</taxon>
        <taxon>Apocrita</taxon>
        <taxon>Aculeata</taxon>
        <taxon>Formicoidea</taxon>
        <taxon>Formicidae</taxon>
        <taxon>Myrmicinae</taxon>
        <taxon>Cyphomyrmex</taxon>
    </lineage>
</organism>
<reference evidence="2 3" key="1">
    <citation type="submission" date="2016-03" db="EMBL/GenBank/DDBJ databases">
        <title>Cyphomyrmex costatus WGS genome.</title>
        <authorList>
            <person name="Nygaard S."/>
            <person name="Hu H."/>
            <person name="Boomsma J."/>
            <person name="Zhang G."/>
        </authorList>
    </citation>
    <scope>NUCLEOTIDE SEQUENCE [LARGE SCALE GENOMIC DNA]</scope>
    <source>
        <strain evidence="2">MS0001</strain>
        <tissue evidence="2">Whole body</tissue>
    </source>
</reference>
<name>A0A195CM92_9HYME</name>